<evidence type="ECO:0008006" key="3">
    <source>
        <dbReference type="Google" id="ProtNLM"/>
    </source>
</evidence>
<sequence length="124" mass="14385">MQQENSEPVLYQGKAFTAWKQAFETIESRAKQQGFNIIYSRVEKKSDGTFRRHTAQCEHHGNYVTKSNKETITKCLGCAWHINLSEPTSKNPFKYVYITTLHDIHSHNLNPNIIQFGDNKYIPP</sequence>
<dbReference type="VEuPathDB" id="FungiDB:RhiirFUN_014729"/>
<dbReference type="VEuPathDB" id="FungiDB:FUN_008597"/>
<evidence type="ECO:0000313" key="1">
    <source>
        <dbReference type="EMBL" id="PKK57173.1"/>
    </source>
</evidence>
<organism evidence="1 2">
    <name type="scientific">Rhizophagus irregularis</name>
    <dbReference type="NCBI Taxonomy" id="588596"/>
    <lineage>
        <taxon>Eukaryota</taxon>
        <taxon>Fungi</taxon>
        <taxon>Fungi incertae sedis</taxon>
        <taxon>Mucoromycota</taxon>
        <taxon>Glomeromycotina</taxon>
        <taxon>Glomeromycetes</taxon>
        <taxon>Glomerales</taxon>
        <taxon>Glomeraceae</taxon>
        <taxon>Rhizophagus</taxon>
    </lineage>
</organism>
<dbReference type="AlphaFoldDB" id="A0A2N1M6B0"/>
<dbReference type="VEuPathDB" id="FungiDB:RhiirA1_429238"/>
<gene>
    <name evidence="1" type="ORF">RhiirC2_764063</name>
</gene>
<protein>
    <recommendedName>
        <fullName evidence="3">FAR1 domain-containing protein</fullName>
    </recommendedName>
</protein>
<evidence type="ECO:0000313" key="2">
    <source>
        <dbReference type="Proteomes" id="UP000233469"/>
    </source>
</evidence>
<reference evidence="1 2" key="1">
    <citation type="submission" date="2016-04" db="EMBL/GenBank/DDBJ databases">
        <title>Genome analyses suggest a sexual origin of heterokaryosis in a supposedly ancient asexual fungus.</title>
        <authorList>
            <person name="Ropars J."/>
            <person name="Sedzielewska K."/>
            <person name="Noel J."/>
            <person name="Charron P."/>
            <person name="Farinelli L."/>
            <person name="Marton T."/>
            <person name="Kruger M."/>
            <person name="Pelin A."/>
            <person name="Brachmann A."/>
            <person name="Corradi N."/>
        </authorList>
    </citation>
    <scope>NUCLEOTIDE SEQUENCE [LARGE SCALE GENOMIC DNA]</scope>
    <source>
        <strain evidence="1 2">C2</strain>
    </source>
</reference>
<proteinExistence type="predicted"/>
<feature type="non-terminal residue" evidence="1">
    <location>
        <position position="124"/>
    </location>
</feature>
<dbReference type="EMBL" id="LLXL01004681">
    <property type="protein sequence ID" value="PKK57173.1"/>
    <property type="molecule type" value="Genomic_DNA"/>
</dbReference>
<comment type="caution">
    <text evidence="1">The sequence shown here is derived from an EMBL/GenBank/DDBJ whole genome shotgun (WGS) entry which is preliminary data.</text>
</comment>
<name>A0A2N1M6B0_9GLOM</name>
<dbReference type="Proteomes" id="UP000233469">
    <property type="component" value="Unassembled WGS sequence"/>
</dbReference>
<accession>A0A2N1M6B0</accession>
<reference evidence="1 2" key="2">
    <citation type="submission" date="2017-10" db="EMBL/GenBank/DDBJ databases">
        <title>Extensive intraspecific genome diversity in a model arbuscular mycorrhizal fungus.</title>
        <authorList>
            <person name="Chen E.C.H."/>
            <person name="Morin E."/>
            <person name="Baudet D."/>
            <person name="Noel J."/>
            <person name="Ndikumana S."/>
            <person name="Charron P."/>
            <person name="St-Onge C."/>
            <person name="Giorgi J."/>
            <person name="Grigoriev I.V."/>
            <person name="Roux C."/>
            <person name="Martin F.M."/>
            <person name="Corradi N."/>
        </authorList>
    </citation>
    <scope>NUCLEOTIDE SEQUENCE [LARGE SCALE GENOMIC DNA]</scope>
    <source>
        <strain evidence="1 2">C2</strain>
    </source>
</reference>